<feature type="transmembrane region" description="Helical" evidence="1">
    <location>
        <begin position="83"/>
        <end position="101"/>
    </location>
</feature>
<dbReference type="EMBL" id="CP132353">
    <property type="protein sequence ID" value="WLS77641.1"/>
    <property type="molecule type" value="Genomic_DNA"/>
</dbReference>
<gene>
    <name evidence="3" type="ORF">Q3V30_14275</name>
</gene>
<evidence type="ECO:0000313" key="3">
    <source>
        <dbReference type="EMBL" id="WLS77641.1"/>
    </source>
</evidence>
<feature type="transmembrane region" description="Helical" evidence="1">
    <location>
        <begin position="21"/>
        <end position="46"/>
    </location>
</feature>
<dbReference type="InterPro" id="IPR036938">
    <property type="entry name" value="PAP2/HPO_sf"/>
</dbReference>
<dbReference type="RefSeq" id="WP_306206669.1">
    <property type="nucleotide sequence ID" value="NZ_CP132353.1"/>
</dbReference>
<name>A0AA50DK35_9GAMM</name>
<dbReference type="Pfam" id="PF01569">
    <property type="entry name" value="PAP2"/>
    <property type="match status" value="1"/>
</dbReference>
<sequence>MKSPSILNRSTTASVIRNEAIYLLPARFYLIQLILLGVTGLIFTWISRHEAWDLALTRVWFDPVTQQFPWKDNRWLDLINHRLLKDLVIAAAAVALVTGLIKRNGRLVLLTVLIGVGPLVVGILKASSAHSCPWDLMEFGGKAVSFPLFSAIPVDSGPGRCFPGGHASSGFGIMALFFWYWPRRPLLAWGCFALGVTLGMVMGYGQLMRGAHFLSHNLWAGWWVWLSQCLTFGCVSYLVNKTRKM</sequence>
<evidence type="ECO:0000256" key="1">
    <source>
        <dbReference type="SAM" id="Phobius"/>
    </source>
</evidence>
<dbReference type="Proteomes" id="UP001228139">
    <property type="component" value="Chromosome"/>
</dbReference>
<reference evidence="3 4" key="1">
    <citation type="submission" date="2023-07" db="EMBL/GenBank/DDBJ databases">
        <title>Pathogenic bacteria of pear tree diseases.</title>
        <authorList>
            <person name="Zhang Z."/>
            <person name="He L."/>
            <person name="Huang R."/>
        </authorList>
    </citation>
    <scope>NUCLEOTIDE SEQUENCE [LARGE SCALE GENOMIC DNA]</scope>
    <source>
        <strain evidence="3 4">DE2</strain>
    </source>
</reference>
<evidence type="ECO:0000313" key="4">
    <source>
        <dbReference type="Proteomes" id="UP001228139"/>
    </source>
</evidence>
<keyword evidence="1" id="KW-0472">Membrane</keyword>
<keyword evidence="4" id="KW-1185">Reference proteome</keyword>
<dbReference type="AlphaFoldDB" id="A0AA50DK35"/>
<dbReference type="InterPro" id="IPR000326">
    <property type="entry name" value="PAP2/HPO"/>
</dbReference>
<keyword evidence="1" id="KW-0812">Transmembrane</keyword>
<protein>
    <submittedName>
        <fullName evidence="3">Phosphatase PAP2 family protein</fullName>
    </submittedName>
</protein>
<organism evidence="3 4">
    <name type="scientific">Erwinia pyri</name>
    <dbReference type="NCBI Taxonomy" id="3062598"/>
    <lineage>
        <taxon>Bacteria</taxon>
        <taxon>Pseudomonadati</taxon>
        <taxon>Pseudomonadota</taxon>
        <taxon>Gammaproteobacteria</taxon>
        <taxon>Enterobacterales</taxon>
        <taxon>Erwiniaceae</taxon>
        <taxon>Erwinia</taxon>
    </lineage>
</organism>
<feature type="transmembrane region" description="Helical" evidence="1">
    <location>
        <begin position="108"/>
        <end position="127"/>
    </location>
</feature>
<dbReference type="KEGG" id="epi:Q3V30_14275"/>
<feature type="transmembrane region" description="Helical" evidence="1">
    <location>
        <begin position="219"/>
        <end position="239"/>
    </location>
</feature>
<proteinExistence type="predicted"/>
<evidence type="ECO:0000259" key="2">
    <source>
        <dbReference type="Pfam" id="PF01569"/>
    </source>
</evidence>
<feature type="transmembrane region" description="Helical" evidence="1">
    <location>
        <begin position="186"/>
        <end position="207"/>
    </location>
</feature>
<feature type="transmembrane region" description="Helical" evidence="1">
    <location>
        <begin position="164"/>
        <end position="181"/>
    </location>
</feature>
<dbReference type="CDD" id="cd03396">
    <property type="entry name" value="PAP2_like_6"/>
    <property type="match status" value="1"/>
</dbReference>
<accession>A0AA50DK35</accession>
<keyword evidence="1" id="KW-1133">Transmembrane helix</keyword>
<dbReference type="SUPFAM" id="SSF48317">
    <property type="entry name" value="Acid phosphatase/Vanadium-dependent haloperoxidase"/>
    <property type="match status" value="1"/>
</dbReference>
<feature type="domain" description="Phosphatidic acid phosphatase type 2/haloperoxidase" evidence="2">
    <location>
        <begin position="107"/>
        <end position="237"/>
    </location>
</feature>